<evidence type="ECO:0000256" key="7">
    <source>
        <dbReference type="SAM" id="SignalP"/>
    </source>
</evidence>
<gene>
    <name evidence="8" type="primary">CSON006880</name>
</gene>
<evidence type="ECO:0000256" key="4">
    <source>
        <dbReference type="ARBA" id="ARBA00022815"/>
    </source>
</evidence>
<dbReference type="VEuPathDB" id="VectorBase:CSON006880"/>
<dbReference type="EMBL" id="UFQT01002598">
    <property type="protein sequence ID" value="SSX33741.1"/>
    <property type="molecule type" value="Genomic_DNA"/>
</dbReference>
<feature type="chain" id="PRO_5016409176" evidence="7">
    <location>
        <begin position="28"/>
        <end position="143"/>
    </location>
</feature>
<dbReference type="AlphaFoldDB" id="A0A336MW39"/>
<comment type="similarity">
    <text evidence="2">Belongs to the pyrokinin family.</text>
</comment>
<sequence>MNKQINLFELLSCTLILTVIYLASCTAEESHLQKRQANQPVGLFPFPRVGRSDPDLEWDNSMMPANGIDDYDDSPRHEVKRQGLVPFPRVGRAGFKNQQSYWAKLYNQDTGKRAESGAMSGMWFGPRLGRVQKRAAGKETAEH</sequence>
<evidence type="ECO:0000256" key="1">
    <source>
        <dbReference type="ARBA" id="ARBA00004613"/>
    </source>
</evidence>
<protein>
    <submittedName>
        <fullName evidence="8">CSON006880 protein</fullName>
    </submittedName>
</protein>
<keyword evidence="7" id="KW-0732">Signal</keyword>
<evidence type="ECO:0000256" key="5">
    <source>
        <dbReference type="ARBA" id="ARBA00023320"/>
    </source>
</evidence>
<organism evidence="8">
    <name type="scientific">Culicoides sonorensis</name>
    <name type="common">Biting midge</name>
    <dbReference type="NCBI Taxonomy" id="179676"/>
    <lineage>
        <taxon>Eukaryota</taxon>
        <taxon>Metazoa</taxon>
        <taxon>Ecdysozoa</taxon>
        <taxon>Arthropoda</taxon>
        <taxon>Hexapoda</taxon>
        <taxon>Insecta</taxon>
        <taxon>Pterygota</taxon>
        <taxon>Neoptera</taxon>
        <taxon>Endopterygota</taxon>
        <taxon>Diptera</taxon>
        <taxon>Nematocera</taxon>
        <taxon>Chironomoidea</taxon>
        <taxon>Ceratopogonidae</taxon>
        <taxon>Ceratopogoninae</taxon>
        <taxon>Culicoides</taxon>
        <taxon>Monoculicoides</taxon>
    </lineage>
</organism>
<dbReference type="GO" id="GO:0005576">
    <property type="term" value="C:extracellular region"/>
    <property type="evidence" value="ECO:0007669"/>
    <property type="project" value="UniProtKB-SubCell"/>
</dbReference>
<evidence type="ECO:0000313" key="8">
    <source>
        <dbReference type="EMBL" id="SSX33741.1"/>
    </source>
</evidence>
<feature type="signal peptide" evidence="7">
    <location>
        <begin position="1"/>
        <end position="27"/>
    </location>
</feature>
<keyword evidence="3" id="KW-0964">Secreted</keyword>
<comment type="subcellular location">
    <subcellularLocation>
        <location evidence="1">Secreted</location>
    </subcellularLocation>
</comment>
<accession>A0A336MW39</accession>
<keyword evidence="5" id="KW-0527">Neuropeptide</keyword>
<proteinExistence type="inferred from homology"/>
<name>A0A336MW39_CULSO</name>
<keyword evidence="4" id="KW-0027">Amidation</keyword>
<evidence type="ECO:0000256" key="6">
    <source>
        <dbReference type="SAM" id="MobiDB-lite"/>
    </source>
</evidence>
<dbReference type="GO" id="GO:0007218">
    <property type="term" value="P:neuropeptide signaling pathway"/>
    <property type="evidence" value="ECO:0007669"/>
    <property type="project" value="UniProtKB-KW"/>
</dbReference>
<dbReference type="PROSITE" id="PS00539">
    <property type="entry name" value="PYROKININ"/>
    <property type="match status" value="1"/>
</dbReference>
<feature type="region of interest" description="Disordered" evidence="6">
    <location>
        <begin position="55"/>
        <end position="75"/>
    </location>
</feature>
<evidence type="ECO:0000256" key="2">
    <source>
        <dbReference type="ARBA" id="ARBA00007714"/>
    </source>
</evidence>
<dbReference type="InterPro" id="IPR001484">
    <property type="entry name" value="Pyrokinin_CS"/>
</dbReference>
<reference evidence="8" key="1">
    <citation type="submission" date="2018-07" db="EMBL/GenBank/DDBJ databases">
        <authorList>
            <person name="Quirk P.G."/>
            <person name="Krulwich T.A."/>
        </authorList>
    </citation>
    <scope>NUCLEOTIDE SEQUENCE</scope>
</reference>
<evidence type="ECO:0000256" key="3">
    <source>
        <dbReference type="ARBA" id="ARBA00022525"/>
    </source>
</evidence>
<dbReference type="GO" id="GO:0005184">
    <property type="term" value="F:neuropeptide hormone activity"/>
    <property type="evidence" value="ECO:0007669"/>
    <property type="project" value="InterPro"/>
</dbReference>